<feature type="transmembrane region" description="Helical" evidence="10">
    <location>
        <begin position="62"/>
        <end position="83"/>
    </location>
</feature>
<evidence type="ECO:0000256" key="6">
    <source>
        <dbReference type="ARBA" id="ARBA00022691"/>
    </source>
</evidence>
<evidence type="ECO:0000313" key="11">
    <source>
        <dbReference type="EMBL" id="KAF2150708.1"/>
    </source>
</evidence>
<protein>
    <recommendedName>
        <fullName evidence="3 10">Protein-S-isoprenylcysteine O-methyltransferase</fullName>
        <ecNumber evidence="3 10">2.1.1.100</ecNumber>
    </recommendedName>
</protein>
<evidence type="ECO:0000256" key="1">
    <source>
        <dbReference type="ARBA" id="ARBA00004141"/>
    </source>
</evidence>
<dbReference type="PROSITE" id="PS51564">
    <property type="entry name" value="SAM_ICMT"/>
    <property type="match status" value="1"/>
</dbReference>
<proteinExistence type="inferred from homology"/>
<feature type="transmembrane region" description="Helical" evidence="10">
    <location>
        <begin position="133"/>
        <end position="149"/>
    </location>
</feature>
<evidence type="ECO:0000256" key="7">
    <source>
        <dbReference type="ARBA" id="ARBA00022692"/>
    </source>
</evidence>
<organism evidence="11 12">
    <name type="scientific">Myriangium duriaei CBS 260.36</name>
    <dbReference type="NCBI Taxonomy" id="1168546"/>
    <lineage>
        <taxon>Eukaryota</taxon>
        <taxon>Fungi</taxon>
        <taxon>Dikarya</taxon>
        <taxon>Ascomycota</taxon>
        <taxon>Pezizomycotina</taxon>
        <taxon>Dothideomycetes</taxon>
        <taxon>Dothideomycetidae</taxon>
        <taxon>Myriangiales</taxon>
        <taxon>Myriangiaceae</taxon>
        <taxon>Myriangium</taxon>
    </lineage>
</organism>
<feature type="transmembrane region" description="Helical" evidence="10">
    <location>
        <begin position="34"/>
        <end position="55"/>
    </location>
</feature>
<dbReference type="OrthoDB" id="422086at2759"/>
<keyword evidence="10" id="KW-0256">Endoplasmic reticulum</keyword>
<dbReference type="GO" id="GO:0032259">
    <property type="term" value="P:methylation"/>
    <property type="evidence" value="ECO:0007669"/>
    <property type="project" value="UniProtKB-KW"/>
</dbReference>
<gene>
    <name evidence="11" type="ORF">K461DRAFT_228775</name>
</gene>
<keyword evidence="8 10" id="KW-1133">Transmembrane helix</keyword>
<comment type="subcellular location">
    <subcellularLocation>
        <location evidence="10">Endoplasmic reticulum membrane</location>
        <topology evidence="10">Multi-pass membrane protein</topology>
    </subcellularLocation>
    <subcellularLocation>
        <location evidence="1">Membrane</location>
        <topology evidence="1">Multi-pass membrane protein</topology>
    </subcellularLocation>
</comment>
<name>A0A9P4J1K3_9PEZI</name>
<dbReference type="GO" id="GO:0004671">
    <property type="term" value="F:protein C-terminal S-isoprenylcysteine carboxyl O-methyltransferase activity"/>
    <property type="evidence" value="ECO:0007669"/>
    <property type="project" value="UniProtKB-EC"/>
</dbReference>
<evidence type="ECO:0000256" key="10">
    <source>
        <dbReference type="RuleBase" id="RU362022"/>
    </source>
</evidence>
<dbReference type="EMBL" id="ML996089">
    <property type="protein sequence ID" value="KAF2150708.1"/>
    <property type="molecule type" value="Genomic_DNA"/>
</dbReference>
<dbReference type="PANTHER" id="PTHR12714:SF9">
    <property type="entry name" value="PROTEIN-S-ISOPRENYLCYSTEINE O-METHYLTRANSFERASE"/>
    <property type="match status" value="1"/>
</dbReference>
<comment type="caution">
    <text evidence="11">The sequence shown here is derived from an EMBL/GenBank/DDBJ whole genome shotgun (WGS) entry which is preliminary data.</text>
</comment>
<dbReference type="InterPro" id="IPR025770">
    <property type="entry name" value="PPMT_MeTrfase"/>
</dbReference>
<keyword evidence="7 10" id="KW-0812">Transmembrane</keyword>
<keyword evidence="12" id="KW-1185">Reference proteome</keyword>
<dbReference type="Proteomes" id="UP000799439">
    <property type="component" value="Unassembled WGS sequence"/>
</dbReference>
<feature type="transmembrane region" description="Helical" evidence="10">
    <location>
        <begin position="192"/>
        <end position="220"/>
    </location>
</feature>
<dbReference type="AlphaFoldDB" id="A0A9P4J1K3"/>
<dbReference type="Pfam" id="PF04140">
    <property type="entry name" value="ICMT"/>
    <property type="match status" value="1"/>
</dbReference>
<reference evidence="11" key="1">
    <citation type="journal article" date="2020" name="Stud. Mycol.">
        <title>101 Dothideomycetes genomes: a test case for predicting lifestyles and emergence of pathogens.</title>
        <authorList>
            <person name="Haridas S."/>
            <person name="Albert R."/>
            <person name="Binder M."/>
            <person name="Bloem J."/>
            <person name="Labutti K."/>
            <person name="Salamov A."/>
            <person name="Andreopoulos B."/>
            <person name="Baker S."/>
            <person name="Barry K."/>
            <person name="Bills G."/>
            <person name="Bluhm B."/>
            <person name="Cannon C."/>
            <person name="Castanera R."/>
            <person name="Culley D."/>
            <person name="Daum C."/>
            <person name="Ezra D."/>
            <person name="Gonzalez J."/>
            <person name="Henrissat B."/>
            <person name="Kuo A."/>
            <person name="Liang C."/>
            <person name="Lipzen A."/>
            <person name="Lutzoni F."/>
            <person name="Magnuson J."/>
            <person name="Mondo S."/>
            <person name="Nolan M."/>
            <person name="Ohm R."/>
            <person name="Pangilinan J."/>
            <person name="Park H.-J."/>
            <person name="Ramirez L."/>
            <person name="Alfaro M."/>
            <person name="Sun H."/>
            <person name="Tritt A."/>
            <person name="Yoshinaga Y."/>
            <person name="Zwiers L.-H."/>
            <person name="Turgeon B."/>
            <person name="Goodwin S."/>
            <person name="Spatafora J."/>
            <person name="Crous P."/>
            <person name="Grigoriev I."/>
        </authorList>
    </citation>
    <scope>NUCLEOTIDE SEQUENCE</scope>
    <source>
        <strain evidence="11">CBS 260.36</strain>
    </source>
</reference>
<keyword evidence="9 10" id="KW-0472">Membrane</keyword>
<dbReference type="EC" id="2.1.1.100" evidence="3 10"/>
<evidence type="ECO:0000256" key="2">
    <source>
        <dbReference type="ARBA" id="ARBA00009140"/>
    </source>
</evidence>
<feature type="transmembrane region" description="Helical" evidence="10">
    <location>
        <begin position="103"/>
        <end position="126"/>
    </location>
</feature>
<comment type="catalytic activity">
    <reaction evidence="10">
        <text>[protein]-C-terminal S-[(2E,6E)-farnesyl]-L-cysteine + S-adenosyl-L-methionine = [protein]-C-terminal S-[(2E,6E)-farnesyl]-L-cysteine methyl ester + S-adenosyl-L-homocysteine</text>
        <dbReference type="Rhea" id="RHEA:21672"/>
        <dbReference type="Rhea" id="RHEA-COMP:12125"/>
        <dbReference type="Rhea" id="RHEA-COMP:12126"/>
        <dbReference type="ChEBI" id="CHEBI:57856"/>
        <dbReference type="ChEBI" id="CHEBI:59789"/>
        <dbReference type="ChEBI" id="CHEBI:90510"/>
        <dbReference type="ChEBI" id="CHEBI:90511"/>
        <dbReference type="EC" id="2.1.1.100"/>
    </reaction>
</comment>
<keyword evidence="5" id="KW-0808">Transferase</keyword>
<dbReference type="PANTHER" id="PTHR12714">
    <property type="entry name" value="PROTEIN-S ISOPRENYLCYSTEINE O-METHYLTRANSFERASE"/>
    <property type="match status" value="1"/>
</dbReference>
<dbReference type="GO" id="GO:0005789">
    <property type="term" value="C:endoplasmic reticulum membrane"/>
    <property type="evidence" value="ECO:0007669"/>
    <property type="project" value="UniProtKB-SubCell"/>
</dbReference>
<evidence type="ECO:0000256" key="8">
    <source>
        <dbReference type="ARBA" id="ARBA00022989"/>
    </source>
</evidence>
<evidence type="ECO:0000313" key="12">
    <source>
        <dbReference type="Proteomes" id="UP000799439"/>
    </source>
</evidence>
<keyword evidence="4 10" id="KW-0489">Methyltransferase</keyword>
<evidence type="ECO:0000256" key="4">
    <source>
        <dbReference type="ARBA" id="ARBA00022603"/>
    </source>
</evidence>
<evidence type="ECO:0000256" key="5">
    <source>
        <dbReference type="ARBA" id="ARBA00022679"/>
    </source>
</evidence>
<accession>A0A9P4J1K3</accession>
<sequence length="254" mass="28801">MAEQLLNQQHQQQRQQFIFDADLLPTGKRSLSLIAGQAFLLGLILSLALLSTLYLALHHYQIWRLPTFISFLCTFHFLEFYTTAQYNTPAAKATSFLLYSNGWAWNAAHSCAMFETIVSSTFAPTWQTRFSPLILRFLAAVLVVVGQTLRSTAMAQAGTNFNHIPAQRKEVGHVLVSEGVYALTRHPSYAGFFWWALGTQLLVGNKFCFVAYAVVLWRFFDARIRGEEKNLVRFFGEAYVAYKQRTGTGIPLIK</sequence>
<dbReference type="Gene3D" id="1.20.120.1630">
    <property type="match status" value="1"/>
</dbReference>
<evidence type="ECO:0000256" key="9">
    <source>
        <dbReference type="ARBA" id="ARBA00023136"/>
    </source>
</evidence>
<keyword evidence="6 10" id="KW-0949">S-adenosyl-L-methionine</keyword>
<evidence type="ECO:0000256" key="3">
    <source>
        <dbReference type="ARBA" id="ARBA00012151"/>
    </source>
</evidence>
<dbReference type="InterPro" id="IPR007269">
    <property type="entry name" value="ICMT_MeTrfase"/>
</dbReference>
<comment type="similarity">
    <text evidence="2 10">Belongs to the class VI-like SAM-binding methyltransferase superfamily. Isoprenylcysteine carboxyl methyltransferase family.</text>
</comment>